<comment type="cofactor">
    <cofactor evidence="1 4">
        <name>FAD</name>
        <dbReference type="ChEBI" id="CHEBI:57692"/>
    </cofactor>
</comment>
<evidence type="ECO:0000259" key="5">
    <source>
        <dbReference type="Pfam" id="PF01593"/>
    </source>
</evidence>
<dbReference type="SUPFAM" id="SSF51905">
    <property type="entry name" value="FAD/NAD(P)-binding domain"/>
    <property type="match status" value="1"/>
</dbReference>
<feature type="binding site" evidence="3">
    <location>
        <position position="279"/>
    </location>
    <ligand>
        <name>FAD</name>
        <dbReference type="ChEBI" id="CHEBI:57692"/>
    </ligand>
</feature>
<proteinExistence type="inferred from homology"/>
<dbReference type="InterPro" id="IPR050281">
    <property type="entry name" value="Flavin_monoamine_oxidase"/>
</dbReference>
<keyword evidence="4" id="KW-0274">FAD</keyword>
<dbReference type="AlphaFoldDB" id="A0A9N8E4R8"/>
<accession>A0A9N8E4R8</accession>
<dbReference type="InterPro" id="IPR036188">
    <property type="entry name" value="FAD/NAD-bd_sf"/>
</dbReference>
<evidence type="ECO:0000256" key="4">
    <source>
        <dbReference type="RuleBase" id="RU362067"/>
    </source>
</evidence>
<protein>
    <recommendedName>
        <fullName evidence="4">Amine oxidase</fullName>
        <ecNumber evidence="4">1.4.3.-</ecNumber>
    </recommendedName>
</protein>
<dbReference type="EC" id="1.4.3.-" evidence="4"/>
<name>A0A9N8E4R8_9STRA</name>
<evidence type="ECO:0000313" key="6">
    <source>
        <dbReference type="EMBL" id="CAB9513870.1"/>
    </source>
</evidence>
<dbReference type="GO" id="GO:0016491">
    <property type="term" value="F:oxidoreductase activity"/>
    <property type="evidence" value="ECO:0007669"/>
    <property type="project" value="UniProtKB-KW"/>
</dbReference>
<dbReference type="Gene3D" id="3.50.50.60">
    <property type="entry name" value="FAD/NAD(P)-binding domain"/>
    <property type="match status" value="1"/>
</dbReference>
<comment type="similarity">
    <text evidence="4">Belongs to the flavin monoamine oxidase family.</text>
</comment>
<keyword evidence="2 4" id="KW-0560">Oxidoreductase</keyword>
<keyword evidence="7" id="KW-1185">Reference proteome</keyword>
<feature type="binding site" evidence="3">
    <location>
        <begin position="87"/>
        <end position="88"/>
    </location>
    <ligand>
        <name>FAD</name>
        <dbReference type="ChEBI" id="CHEBI:57692"/>
    </ligand>
</feature>
<dbReference type="EMBL" id="CAICTM010000618">
    <property type="protein sequence ID" value="CAB9513870.1"/>
    <property type="molecule type" value="Genomic_DNA"/>
</dbReference>
<dbReference type="Proteomes" id="UP001153069">
    <property type="component" value="Unassembled WGS sequence"/>
</dbReference>
<dbReference type="PANTHER" id="PTHR10742:SF410">
    <property type="entry name" value="LYSINE-SPECIFIC HISTONE DEMETHYLASE 2"/>
    <property type="match status" value="1"/>
</dbReference>
<evidence type="ECO:0000313" key="7">
    <source>
        <dbReference type="Proteomes" id="UP001153069"/>
    </source>
</evidence>
<evidence type="ECO:0000256" key="1">
    <source>
        <dbReference type="ARBA" id="ARBA00001974"/>
    </source>
</evidence>
<keyword evidence="4" id="KW-0285">Flavoprotein</keyword>
<comment type="caution">
    <text evidence="6">The sequence shown here is derived from an EMBL/GenBank/DDBJ whole genome shotgun (WGS) entry which is preliminary data.</text>
</comment>
<dbReference type="InterPro" id="IPR002937">
    <property type="entry name" value="Amino_oxidase"/>
</dbReference>
<feature type="domain" description="Amine oxidase" evidence="5">
    <location>
        <begin position="67"/>
        <end position="511"/>
    </location>
</feature>
<dbReference type="SUPFAM" id="SSF54373">
    <property type="entry name" value="FAD-linked reductases, C-terminal domain"/>
    <property type="match status" value="1"/>
</dbReference>
<dbReference type="PANTHER" id="PTHR10742">
    <property type="entry name" value="FLAVIN MONOAMINE OXIDASE"/>
    <property type="match status" value="1"/>
</dbReference>
<dbReference type="Pfam" id="PF01593">
    <property type="entry name" value="Amino_oxidase"/>
    <property type="match status" value="1"/>
</dbReference>
<dbReference type="InterPro" id="IPR001613">
    <property type="entry name" value="Flavin_amine_oxidase"/>
</dbReference>
<sequence length="535" mass="59912">MPAFKSLNESNPKLFHFLEFVFSNFRSFTSRCRLTSSEQLLGSIPVPNNLKEHGHVYDVLIVGAGWAGIAAASTLKKHGITNVEILEARDSVGGRSRTIYPFAPDLPMELGSAWTYNDTEPHEFLLEQELPYGEVHYADIDRWGLYFAREGQANAKKAKRYDKLWDDYTEFSEAEGTRIEESGHDKPYQAIIDAYTIKKRNELSTKEETFLKTMVQAQIEIEYAAPVQGISGGFAGDAVGECVFCKADYFVPVQGGGFDKILRPLLKSIKDKIKLRRKVTRVEYGDTAQLAKVIYTDDTGRQHAKFAKNLLMTVPLGVLKKQAIDFVPPLPQAKQDAIDVLGFGILNKCIFYWEEDQSSWWPKGKEMLTFVPADQAQVGSFTTFFNDKQLGNGGHFVLSAWTAGESARAIEKLPDSEIVNMVMTNLRSMLGNQVPRPSNHVISRWGQDEFAYGAYSYVSVGRGSLVDSARRELGARTASKLFWAGEATHPVWSGSTVGAYRSGVTAAEDILLTLRHRLHEEGRKPVMKTRRNQRG</sequence>
<gene>
    <name evidence="6" type="ORF">SEMRO_619_G176360.1</name>
</gene>
<dbReference type="OrthoDB" id="47735at2759"/>
<evidence type="ECO:0000256" key="3">
    <source>
        <dbReference type="PIRSR" id="PIRSR601613-1"/>
    </source>
</evidence>
<dbReference type="Gene3D" id="3.90.660.10">
    <property type="match status" value="1"/>
</dbReference>
<evidence type="ECO:0000256" key="2">
    <source>
        <dbReference type="ARBA" id="ARBA00023002"/>
    </source>
</evidence>
<dbReference type="PRINTS" id="PR00757">
    <property type="entry name" value="AMINEOXDASEF"/>
</dbReference>
<organism evidence="6 7">
    <name type="scientific">Seminavis robusta</name>
    <dbReference type="NCBI Taxonomy" id="568900"/>
    <lineage>
        <taxon>Eukaryota</taxon>
        <taxon>Sar</taxon>
        <taxon>Stramenopiles</taxon>
        <taxon>Ochrophyta</taxon>
        <taxon>Bacillariophyta</taxon>
        <taxon>Bacillariophyceae</taxon>
        <taxon>Bacillariophycidae</taxon>
        <taxon>Naviculales</taxon>
        <taxon>Naviculaceae</taxon>
        <taxon>Seminavis</taxon>
    </lineage>
</organism>
<reference evidence="6" key="1">
    <citation type="submission" date="2020-06" db="EMBL/GenBank/DDBJ databases">
        <authorList>
            <consortium name="Plant Systems Biology data submission"/>
        </authorList>
    </citation>
    <scope>NUCLEOTIDE SEQUENCE</scope>
    <source>
        <strain evidence="6">D6</strain>
    </source>
</reference>